<evidence type="ECO:0000313" key="2">
    <source>
        <dbReference type="EMBL" id="CDI03071.1"/>
    </source>
</evidence>
<dbReference type="InterPro" id="IPR010982">
    <property type="entry name" value="Lambda_DNA-bd_dom_sf"/>
</dbReference>
<accession>W6M5A9</accession>
<dbReference type="EMBL" id="CBTJ020000045">
    <property type="protein sequence ID" value="CDI03071.1"/>
    <property type="molecule type" value="Genomic_DNA"/>
</dbReference>
<comment type="caution">
    <text evidence="2">The sequence shown here is derived from an EMBL/GenBank/DDBJ whole genome shotgun (WGS) entry which is preliminary data.</text>
</comment>
<dbReference type="SUPFAM" id="SSF143100">
    <property type="entry name" value="TTHA1013/TTHA0281-like"/>
    <property type="match status" value="1"/>
</dbReference>
<dbReference type="Gene3D" id="1.10.260.40">
    <property type="entry name" value="lambda repressor-like DNA-binding domains"/>
    <property type="match status" value="1"/>
</dbReference>
<reference evidence="2" key="1">
    <citation type="submission" date="2013-07" db="EMBL/GenBank/DDBJ databases">
        <authorList>
            <person name="McIlroy S."/>
        </authorList>
    </citation>
    <scope>NUCLEOTIDE SEQUENCE [LARGE SCALE GENOMIC DNA]</scope>
    <source>
        <strain evidence="2">Run_A_D11</strain>
    </source>
</reference>
<dbReference type="InterPro" id="IPR001387">
    <property type="entry name" value="Cro/C1-type_HTH"/>
</dbReference>
<evidence type="ECO:0000313" key="3">
    <source>
        <dbReference type="Proteomes" id="UP000035760"/>
    </source>
</evidence>
<dbReference type="CDD" id="cd00093">
    <property type="entry name" value="HTH_XRE"/>
    <property type="match status" value="1"/>
</dbReference>
<feature type="domain" description="HTH cro/C1-type" evidence="1">
    <location>
        <begin position="83"/>
        <end position="138"/>
    </location>
</feature>
<sequence length="139" mass="15144">MNTAYPYTLEPQEGGGYVVQLVDFEEGFTEGSTEEEAAFNAAEVLSLVIEQRLADGRAIPLPSPGEGRSVAYPQARVQVALLLRKTREEQGRTLAEMARALQTSWPSAQRLEQATANPTLKQLERAAAALGKRLSITLD</sequence>
<dbReference type="STRING" id="1400863.BN873_380053"/>
<dbReference type="AlphaFoldDB" id="W6M5A9"/>
<dbReference type="Gene3D" id="3.30.160.250">
    <property type="match status" value="1"/>
</dbReference>
<dbReference type="PANTHER" id="PTHR34504">
    <property type="entry name" value="ANTITOXIN HICB"/>
    <property type="match status" value="1"/>
</dbReference>
<keyword evidence="3" id="KW-1185">Reference proteome</keyword>
<dbReference type="PANTHER" id="PTHR34504:SF4">
    <property type="entry name" value="ANTITOXIN HICB"/>
    <property type="match status" value="1"/>
</dbReference>
<dbReference type="SUPFAM" id="SSF47413">
    <property type="entry name" value="lambda repressor-like DNA-binding domains"/>
    <property type="match status" value="1"/>
</dbReference>
<evidence type="ECO:0000259" key="1">
    <source>
        <dbReference type="PROSITE" id="PS50943"/>
    </source>
</evidence>
<gene>
    <name evidence="2" type="ORF">BN873_380053</name>
</gene>
<reference evidence="2" key="2">
    <citation type="submission" date="2014-03" db="EMBL/GenBank/DDBJ databases">
        <title>Candidatus Competibacter-lineage genomes retrieved from metagenomes reveal functional metabolic diversity.</title>
        <authorList>
            <person name="McIlroy S.J."/>
            <person name="Albertsen M."/>
            <person name="Andresen E.K."/>
            <person name="Saunders A.M."/>
            <person name="Kristiansen R."/>
            <person name="Stokholm-Bjerregaard M."/>
            <person name="Nielsen K.L."/>
            <person name="Nielsen P.H."/>
        </authorList>
    </citation>
    <scope>NUCLEOTIDE SEQUENCE</scope>
    <source>
        <strain evidence="2">Run_A_D11</strain>
    </source>
</reference>
<organism evidence="2 3">
    <name type="scientific">Candidatus Competibacter denitrificans Run_A_D11</name>
    <dbReference type="NCBI Taxonomy" id="1400863"/>
    <lineage>
        <taxon>Bacteria</taxon>
        <taxon>Pseudomonadati</taxon>
        <taxon>Pseudomonadota</taxon>
        <taxon>Gammaproteobacteria</taxon>
        <taxon>Candidatus Competibacteraceae</taxon>
        <taxon>Candidatus Competibacter</taxon>
    </lineage>
</organism>
<dbReference type="SMART" id="SM00530">
    <property type="entry name" value="HTH_XRE"/>
    <property type="match status" value="1"/>
</dbReference>
<dbReference type="RefSeq" id="WP_048673599.1">
    <property type="nucleotide sequence ID" value="NZ_CBTJ020000045.1"/>
</dbReference>
<dbReference type="Proteomes" id="UP000035760">
    <property type="component" value="Unassembled WGS sequence"/>
</dbReference>
<dbReference type="InterPro" id="IPR035069">
    <property type="entry name" value="TTHA1013/TTHA0281-like"/>
</dbReference>
<dbReference type="Pfam" id="PF13560">
    <property type="entry name" value="HTH_31"/>
    <property type="match status" value="1"/>
</dbReference>
<name>W6M5A9_9GAMM</name>
<dbReference type="OrthoDB" id="5772151at2"/>
<proteinExistence type="predicted"/>
<protein>
    <recommendedName>
        <fullName evidence="1">HTH cro/C1-type domain-containing protein</fullName>
    </recommendedName>
</protein>
<dbReference type="GO" id="GO:0003677">
    <property type="term" value="F:DNA binding"/>
    <property type="evidence" value="ECO:0007669"/>
    <property type="project" value="InterPro"/>
</dbReference>
<dbReference type="InterPro" id="IPR051404">
    <property type="entry name" value="TA_system_antitoxin"/>
</dbReference>
<dbReference type="PROSITE" id="PS50943">
    <property type="entry name" value="HTH_CROC1"/>
    <property type="match status" value="1"/>
</dbReference>